<dbReference type="EMBL" id="LT934119">
    <property type="protein sequence ID" value="VAI25291.1"/>
    <property type="molecule type" value="Genomic_DNA"/>
</dbReference>
<feature type="domain" description="C2H2-type" evidence="3">
    <location>
        <begin position="36"/>
        <end position="63"/>
    </location>
</feature>
<dbReference type="PROSITE" id="PS50157">
    <property type="entry name" value="ZINC_FINGER_C2H2_2"/>
    <property type="match status" value="1"/>
</dbReference>
<evidence type="ECO:0000313" key="4">
    <source>
        <dbReference type="EMBL" id="VAI25291.1"/>
    </source>
</evidence>
<sequence length="165" mass="16783">MELCLALGRPGTVGSGAAGQGAYNGRVAGDEARPLFPCLFCDRKFLKPHALGGHQNAHKEERAAGWNPYVYGRHPAAASSHAAATDNFIPIAARCGGGAAAATPLHVVPEAGTLAPSVHGVRVAAGPFSGVHDDAGDMLSSGRSPASEPAPESNTGVDIDLELRL</sequence>
<dbReference type="PROSITE" id="PS00028">
    <property type="entry name" value="ZINC_FINGER_C2H2_1"/>
    <property type="match status" value="1"/>
</dbReference>
<dbReference type="OMA" id="HDDAGDM"/>
<organism evidence="4 5">
    <name type="scientific">Triticum turgidum subsp. durum</name>
    <name type="common">Durum wheat</name>
    <name type="synonym">Triticum durum</name>
    <dbReference type="NCBI Taxonomy" id="4567"/>
    <lineage>
        <taxon>Eukaryota</taxon>
        <taxon>Viridiplantae</taxon>
        <taxon>Streptophyta</taxon>
        <taxon>Embryophyta</taxon>
        <taxon>Tracheophyta</taxon>
        <taxon>Spermatophyta</taxon>
        <taxon>Magnoliopsida</taxon>
        <taxon>Liliopsida</taxon>
        <taxon>Poales</taxon>
        <taxon>Poaceae</taxon>
        <taxon>BOP clade</taxon>
        <taxon>Pooideae</taxon>
        <taxon>Triticodae</taxon>
        <taxon>Triticeae</taxon>
        <taxon>Triticinae</taxon>
        <taxon>Triticum</taxon>
    </lineage>
</organism>
<dbReference type="Proteomes" id="UP000324705">
    <property type="component" value="Chromosome 5A"/>
</dbReference>
<feature type="region of interest" description="Disordered" evidence="2">
    <location>
        <begin position="132"/>
        <end position="165"/>
    </location>
</feature>
<dbReference type="InterPro" id="IPR045320">
    <property type="entry name" value="JAGGED/SL1-like"/>
</dbReference>
<accession>A0A9R0WVR0</accession>
<dbReference type="Gramene" id="TRITD5Av1G247350.1">
    <property type="protein sequence ID" value="TRITD5Av1G247350.1"/>
    <property type="gene ID" value="TRITD5Av1G247350"/>
</dbReference>
<gene>
    <name evidence="4" type="ORF">TRITD_5Av1G247350</name>
</gene>
<evidence type="ECO:0000259" key="3">
    <source>
        <dbReference type="PROSITE" id="PS50157"/>
    </source>
</evidence>
<evidence type="ECO:0000313" key="5">
    <source>
        <dbReference type="Proteomes" id="UP000324705"/>
    </source>
</evidence>
<dbReference type="PANTHER" id="PTHR45730">
    <property type="entry name" value="ZINC FINGER PROTEIN JAGGED"/>
    <property type="match status" value="1"/>
</dbReference>
<name>A0A9R0WVR0_TRITD</name>
<proteinExistence type="predicted"/>
<keyword evidence="1" id="KW-0479">Metal-binding</keyword>
<evidence type="ECO:0000256" key="1">
    <source>
        <dbReference type="PROSITE-ProRule" id="PRU00042"/>
    </source>
</evidence>
<dbReference type="GO" id="GO:0003700">
    <property type="term" value="F:DNA-binding transcription factor activity"/>
    <property type="evidence" value="ECO:0007669"/>
    <property type="project" value="InterPro"/>
</dbReference>
<dbReference type="PANTHER" id="PTHR45730:SF135">
    <property type="entry name" value="C2H2-TYPE DOMAIN-CONTAINING PROTEIN"/>
    <property type="match status" value="1"/>
</dbReference>
<dbReference type="AlphaFoldDB" id="A0A9R0WVR0"/>
<protein>
    <recommendedName>
        <fullName evidence="3">C2H2-type domain-containing protein</fullName>
    </recommendedName>
</protein>
<evidence type="ECO:0000256" key="2">
    <source>
        <dbReference type="SAM" id="MobiDB-lite"/>
    </source>
</evidence>
<keyword evidence="1" id="KW-0863">Zinc-finger</keyword>
<keyword evidence="1" id="KW-0862">Zinc</keyword>
<dbReference type="InterPro" id="IPR013087">
    <property type="entry name" value="Znf_C2H2_type"/>
</dbReference>
<reference evidence="4 5" key="1">
    <citation type="submission" date="2017-09" db="EMBL/GenBank/DDBJ databases">
        <authorList>
            <consortium name="International Durum Wheat Genome Sequencing Consortium (IDWGSC)"/>
            <person name="Milanesi L."/>
        </authorList>
    </citation>
    <scope>NUCLEOTIDE SEQUENCE [LARGE SCALE GENOMIC DNA]</scope>
    <source>
        <strain evidence="5">cv. Svevo</strain>
    </source>
</reference>
<keyword evidence="5" id="KW-1185">Reference proteome</keyword>
<dbReference type="GO" id="GO:0008270">
    <property type="term" value="F:zinc ion binding"/>
    <property type="evidence" value="ECO:0007669"/>
    <property type="project" value="UniProtKB-KW"/>
</dbReference>